<evidence type="ECO:0000256" key="6">
    <source>
        <dbReference type="ARBA" id="ARBA00023316"/>
    </source>
</evidence>
<keyword evidence="3 7" id="KW-0133">Cell shape</keyword>
<dbReference type="InterPro" id="IPR018187">
    <property type="entry name" value="Asp/Glu_racemase_AS_1"/>
</dbReference>
<dbReference type="SUPFAM" id="SSF53681">
    <property type="entry name" value="Aspartate/glutamate racemase"/>
    <property type="match status" value="2"/>
</dbReference>
<organism evidence="8 9">
    <name type="scientific">Ottowia oryzae</name>
    <dbReference type="NCBI Taxonomy" id="2109914"/>
    <lineage>
        <taxon>Bacteria</taxon>
        <taxon>Pseudomonadati</taxon>
        <taxon>Pseudomonadota</taxon>
        <taxon>Betaproteobacteria</taxon>
        <taxon>Burkholderiales</taxon>
        <taxon>Comamonadaceae</taxon>
        <taxon>Ottowia</taxon>
    </lineage>
</organism>
<feature type="binding site" evidence="7">
    <location>
        <begin position="201"/>
        <end position="202"/>
    </location>
    <ligand>
        <name>substrate</name>
    </ligand>
</feature>
<gene>
    <name evidence="7 8" type="primary">murI</name>
    <name evidence="8" type="ORF">C6570_08900</name>
</gene>
<dbReference type="PANTHER" id="PTHR21198:SF2">
    <property type="entry name" value="GLUTAMATE RACEMASE"/>
    <property type="match status" value="1"/>
</dbReference>
<dbReference type="RefSeq" id="WP_106702884.1">
    <property type="nucleotide sequence ID" value="NZ_CP027666.1"/>
</dbReference>
<evidence type="ECO:0000313" key="8">
    <source>
        <dbReference type="EMBL" id="AVO34331.1"/>
    </source>
</evidence>
<dbReference type="InterPro" id="IPR015942">
    <property type="entry name" value="Asp/Glu/hydantoin_racemase"/>
</dbReference>
<protein>
    <recommendedName>
        <fullName evidence="2 7">Glutamate racemase</fullName>
        <ecNumber evidence="2 7">5.1.1.3</ecNumber>
    </recommendedName>
</protein>
<dbReference type="HAMAP" id="MF_00258">
    <property type="entry name" value="Glu_racemase"/>
    <property type="match status" value="1"/>
</dbReference>
<dbReference type="Gene3D" id="3.40.50.1860">
    <property type="match status" value="2"/>
</dbReference>
<dbReference type="PANTHER" id="PTHR21198">
    <property type="entry name" value="GLUTAMATE RACEMASE"/>
    <property type="match status" value="1"/>
</dbReference>
<keyword evidence="5 7" id="KW-0413">Isomerase</keyword>
<evidence type="ECO:0000256" key="3">
    <source>
        <dbReference type="ARBA" id="ARBA00022960"/>
    </source>
</evidence>
<dbReference type="GO" id="GO:0009252">
    <property type="term" value="P:peptidoglycan biosynthetic process"/>
    <property type="evidence" value="ECO:0007669"/>
    <property type="project" value="UniProtKB-UniRule"/>
</dbReference>
<evidence type="ECO:0000256" key="5">
    <source>
        <dbReference type="ARBA" id="ARBA00023235"/>
    </source>
</evidence>
<dbReference type="GO" id="GO:0071555">
    <property type="term" value="P:cell wall organization"/>
    <property type="evidence" value="ECO:0007669"/>
    <property type="project" value="UniProtKB-KW"/>
</dbReference>
<feature type="active site" description="Proton donor/acceptor" evidence="7">
    <location>
        <position position="200"/>
    </location>
</feature>
<comment type="pathway">
    <text evidence="7">Cell wall biogenesis; peptidoglycan biosynthesis.</text>
</comment>
<evidence type="ECO:0000256" key="4">
    <source>
        <dbReference type="ARBA" id="ARBA00022984"/>
    </source>
</evidence>
<feature type="binding site" evidence="7">
    <location>
        <begin position="12"/>
        <end position="13"/>
    </location>
    <ligand>
        <name>substrate</name>
    </ligand>
</feature>
<accession>A0A2S0MEY9</accession>
<dbReference type="NCBIfam" id="TIGR00067">
    <property type="entry name" value="glut_race"/>
    <property type="match status" value="1"/>
</dbReference>
<sequence length="281" mass="29383">MSTEQPSIGVFDSGIGGLSVLRELQAALPGERFVYWADSGHAPYGERSTAFVRERSHAVVQALREQHRVKAVVIACNTATAAAIDSLRHAHPDVPIVGIEPALKPAAALSRTGHVGVLATRSTLASDRFQQLAERVGGDCHFHPQPCDGLADAIEQLAAHSQDDAAEDGAAVRSLIRTYVQALGPIGGGAGAIDTLVLGCTHYPLAWSDWVSATGAKVQLIDPAAAVARQLRRVLAARGALSEDGSCARAGEPRVHLQLELVSTGELAPLQAAVARWASPG</sequence>
<dbReference type="AlphaFoldDB" id="A0A2S0MEY9"/>
<dbReference type="InterPro" id="IPR001920">
    <property type="entry name" value="Asp/Glu_race"/>
</dbReference>
<keyword evidence="4 7" id="KW-0573">Peptidoglycan synthesis</keyword>
<dbReference type="InterPro" id="IPR004391">
    <property type="entry name" value="Glu_race"/>
</dbReference>
<dbReference type="Pfam" id="PF01177">
    <property type="entry name" value="Asp_Glu_race"/>
    <property type="match status" value="1"/>
</dbReference>
<comment type="function">
    <text evidence="7">Provides the (R)-glutamate required for cell wall biosynthesis.</text>
</comment>
<feature type="binding site" evidence="7">
    <location>
        <begin position="44"/>
        <end position="45"/>
    </location>
    <ligand>
        <name>substrate</name>
    </ligand>
</feature>
<comment type="catalytic activity">
    <reaction evidence="1 7">
        <text>L-glutamate = D-glutamate</text>
        <dbReference type="Rhea" id="RHEA:12813"/>
        <dbReference type="ChEBI" id="CHEBI:29985"/>
        <dbReference type="ChEBI" id="CHEBI:29986"/>
        <dbReference type="EC" id="5.1.1.3"/>
    </reaction>
</comment>
<reference evidence="8 9" key="1">
    <citation type="submission" date="2018-03" db="EMBL/GenBank/DDBJ databases">
        <title>Genome sequencing of Ottowia sp.</title>
        <authorList>
            <person name="Kim S.-J."/>
            <person name="Heo J."/>
            <person name="Kwon S.-W."/>
        </authorList>
    </citation>
    <scope>NUCLEOTIDE SEQUENCE [LARGE SCALE GENOMIC DNA]</scope>
    <source>
        <strain evidence="8 9">KADR8-3</strain>
    </source>
</reference>
<evidence type="ECO:0000256" key="1">
    <source>
        <dbReference type="ARBA" id="ARBA00001602"/>
    </source>
</evidence>
<dbReference type="Proteomes" id="UP000239709">
    <property type="component" value="Chromosome"/>
</dbReference>
<keyword evidence="9" id="KW-1185">Reference proteome</keyword>
<feature type="binding site" evidence="7">
    <location>
        <begin position="77"/>
        <end position="78"/>
    </location>
    <ligand>
        <name>substrate</name>
    </ligand>
</feature>
<proteinExistence type="inferred from homology"/>
<comment type="similarity">
    <text evidence="7">Belongs to the aspartate/glutamate racemases family.</text>
</comment>
<dbReference type="EMBL" id="CP027666">
    <property type="protein sequence ID" value="AVO34331.1"/>
    <property type="molecule type" value="Genomic_DNA"/>
</dbReference>
<dbReference type="EC" id="5.1.1.3" evidence="2 7"/>
<dbReference type="OrthoDB" id="9801055at2"/>
<dbReference type="GO" id="GO:0008360">
    <property type="term" value="P:regulation of cell shape"/>
    <property type="evidence" value="ECO:0007669"/>
    <property type="project" value="UniProtKB-KW"/>
</dbReference>
<evidence type="ECO:0000256" key="2">
    <source>
        <dbReference type="ARBA" id="ARBA00013090"/>
    </source>
</evidence>
<dbReference type="PROSITE" id="PS00923">
    <property type="entry name" value="ASP_GLU_RACEMASE_1"/>
    <property type="match status" value="1"/>
</dbReference>
<evidence type="ECO:0000313" key="9">
    <source>
        <dbReference type="Proteomes" id="UP000239709"/>
    </source>
</evidence>
<feature type="active site" description="Proton donor/acceptor" evidence="7">
    <location>
        <position position="76"/>
    </location>
</feature>
<dbReference type="GO" id="GO:0008881">
    <property type="term" value="F:glutamate racemase activity"/>
    <property type="evidence" value="ECO:0007669"/>
    <property type="project" value="UniProtKB-UniRule"/>
</dbReference>
<dbReference type="UniPathway" id="UPA00219"/>
<dbReference type="KEGG" id="otk:C6570_08900"/>
<evidence type="ECO:0000256" key="7">
    <source>
        <dbReference type="HAMAP-Rule" id="MF_00258"/>
    </source>
</evidence>
<keyword evidence="6 7" id="KW-0961">Cell wall biogenesis/degradation</keyword>
<name>A0A2S0MEY9_9BURK</name>